<feature type="domain" description="C2H2-type" evidence="9">
    <location>
        <begin position="82"/>
        <end position="109"/>
    </location>
</feature>
<feature type="compositionally biased region" description="Polar residues" evidence="8">
    <location>
        <begin position="846"/>
        <end position="865"/>
    </location>
</feature>
<comment type="caution">
    <text evidence="10">The sequence shown here is derived from an EMBL/GenBank/DDBJ whole genome shotgun (WGS) entry which is preliminary data.</text>
</comment>
<dbReference type="PANTHER" id="PTHR40626:SF18">
    <property type="entry name" value="NICOTINATE CATABOLISM CLUSTER-SPECIFIC TRANSCRIPTION FACTOR"/>
    <property type="match status" value="1"/>
</dbReference>
<dbReference type="Pfam" id="PF00096">
    <property type="entry name" value="zf-C2H2"/>
    <property type="match status" value="2"/>
</dbReference>
<feature type="compositionally biased region" description="Polar residues" evidence="8">
    <location>
        <begin position="218"/>
        <end position="228"/>
    </location>
</feature>
<dbReference type="InterPro" id="IPR007219">
    <property type="entry name" value="XnlR_reg_dom"/>
</dbReference>
<dbReference type="PROSITE" id="PS50157">
    <property type="entry name" value="ZINC_FINGER_C2H2_2"/>
    <property type="match status" value="2"/>
</dbReference>
<dbReference type="InterPro" id="IPR051059">
    <property type="entry name" value="VerF-like"/>
</dbReference>
<feature type="compositionally biased region" description="Polar residues" evidence="8">
    <location>
        <begin position="325"/>
        <end position="335"/>
    </location>
</feature>
<evidence type="ECO:0000256" key="8">
    <source>
        <dbReference type="SAM" id="MobiDB-lite"/>
    </source>
</evidence>
<dbReference type="Gene3D" id="3.30.160.60">
    <property type="entry name" value="Classic Zinc Finger"/>
    <property type="match status" value="1"/>
</dbReference>
<sequence>MAPNTLTFDLHSSHHPSGVDGIAQGMADMARSVMPSRPNQQAHDGPATQEKSFVCSHAGCTKRFTRAEHLQRHALNHAPGGLACELCRAHFKRPDLLKRHMERHRQKDLEAGGPGCGTLDTRKRAWATPDGSVVPKRPCLNSETEKGPTEQVAQQEPSPDPEPCDVTESLVENDSLFFPNAGPEAAQQPPFDCLPFGEEARHHQQHQPPPEFHPHSPISQACFDSNSGAQHQTSFIPYDSSWTDLAIQQNISELEYDQIFQPDTASSFNMPYTTALDYNWLFNIRDFSLPLAKDTSSLGPNASTNIDSYVTSKNSFAASPVSMNSSHVWSEPQQDSVHDMDPRRTNSIASNQTRDENVSDRAHQSLMNESPMHGHGTERRLVSTVSSPAEAIAQKRRNPVTLEHPPSLERPFSSIQSIHVPEIDDDVRQSILNVIEASNPCFPEQRESMWQDPLLSTTSLQSYLDLFFTRFNTAYPLIHLASFNPSEVEPLLLLSILLLGATYSGKDSHQLAVCIHDSIRPQIFAHAGFSPQPKLWTLQTILLVECFGKSRAGQKQHEMSHLFHGLLINLIRRSDCQSVQPVGPPTISDENHEGTLRQAWLRWTVAEQKKRLALLCFMWDTQHAVLFCQSLCMSAFELRVNMPCAQGIWEARDPALWAAAWRSTPSADHGTPYLVALKSYLSPSVPRPSNLTILARVLILHGLMSIAWDMERRDQTALGVIAGGSVSGRSGWKRMISSAYDRWEKDFSAHCTASIARLQNAQRNGRRVSNAIERTGTEEAQISEIAVYAAAYQALYHAVKVLLNMDFLDVQIYAGARHILGRPVQQRDFLRSVQIVKRWAASSSNDTLEGVQGSNPPTPQYSTDSHSPDSPAGSSRTMMNPARIAARHAANMLHLHTRTLTTSKAMSLFHVPWCLYLVTLTCWAYHHARPNNRPNGSSVGLDDIDEDDEMIWNPQSEMENLVASMAQASESTNLPAAKRQANGLVWTMAEILTKVRWGIVHAGVTVLKGLVPQRLVNQYDEPLEWSHESK</sequence>
<evidence type="ECO:0000256" key="2">
    <source>
        <dbReference type="ARBA" id="ARBA00022723"/>
    </source>
</evidence>
<dbReference type="SUPFAM" id="SSF57667">
    <property type="entry name" value="beta-beta-alpha zinc fingers"/>
    <property type="match status" value="1"/>
</dbReference>
<dbReference type="InterPro" id="IPR036236">
    <property type="entry name" value="Znf_C2H2_sf"/>
</dbReference>
<gene>
    <name evidence="10" type="ORF">CLO192961_LOCUS337048</name>
</gene>
<organism evidence="10 11">
    <name type="scientific">Bionectria ochroleuca</name>
    <name type="common">Gliocladium roseum</name>
    <dbReference type="NCBI Taxonomy" id="29856"/>
    <lineage>
        <taxon>Eukaryota</taxon>
        <taxon>Fungi</taxon>
        <taxon>Dikarya</taxon>
        <taxon>Ascomycota</taxon>
        <taxon>Pezizomycotina</taxon>
        <taxon>Sordariomycetes</taxon>
        <taxon>Hypocreomycetidae</taxon>
        <taxon>Hypocreales</taxon>
        <taxon>Bionectriaceae</taxon>
        <taxon>Clonostachys</taxon>
    </lineage>
</organism>
<keyword evidence="11" id="KW-1185">Reference proteome</keyword>
<feature type="domain" description="C2H2-type" evidence="9">
    <location>
        <begin position="53"/>
        <end position="78"/>
    </location>
</feature>
<accession>A0ABY6UNM9</accession>
<keyword evidence="6" id="KW-0539">Nucleus</keyword>
<keyword evidence="2" id="KW-0479">Metal-binding</keyword>
<feature type="region of interest" description="Disordered" evidence="8">
    <location>
        <begin position="325"/>
        <end position="360"/>
    </location>
</feature>
<dbReference type="Proteomes" id="UP000766486">
    <property type="component" value="Unassembled WGS sequence"/>
</dbReference>
<comment type="subcellular location">
    <subcellularLocation>
        <location evidence="1">Nucleus</location>
    </subcellularLocation>
</comment>
<proteinExistence type="predicted"/>
<feature type="region of interest" description="Disordered" evidence="8">
    <location>
        <begin position="846"/>
        <end position="877"/>
    </location>
</feature>
<evidence type="ECO:0000256" key="7">
    <source>
        <dbReference type="PROSITE-ProRule" id="PRU00042"/>
    </source>
</evidence>
<dbReference type="Pfam" id="PF04082">
    <property type="entry name" value="Fungal_trans"/>
    <property type="match status" value="1"/>
</dbReference>
<evidence type="ECO:0000256" key="6">
    <source>
        <dbReference type="ARBA" id="ARBA00023242"/>
    </source>
</evidence>
<dbReference type="PANTHER" id="PTHR40626">
    <property type="entry name" value="MIP31509P"/>
    <property type="match status" value="1"/>
</dbReference>
<evidence type="ECO:0000259" key="9">
    <source>
        <dbReference type="PROSITE" id="PS50157"/>
    </source>
</evidence>
<evidence type="ECO:0000313" key="11">
    <source>
        <dbReference type="Proteomes" id="UP000766486"/>
    </source>
</evidence>
<evidence type="ECO:0000256" key="1">
    <source>
        <dbReference type="ARBA" id="ARBA00004123"/>
    </source>
</evidence>
<keyword evidence="3" id="KW-0677">Repeat</keyword>
<dbReference type="SMART" id="SM00355">
    <property type="entry name" value="ZnF_C2H2"/>
    <property type="match status" value="2"/>
</dbReference>
<dbReference type="InterPro" id="IPR013087">
    <property type="entry name" value="Znf_C2H2_type"/>
</dbReference>
<dbReference type="PROSITE" id="PS00028">
    <property type="entry name" value="ZINC_FINGER_C2H2_1"/>
    <property type="match status" value="2"/>
</dbReference>
<reference evidence="10 11" key="1">
    <citation type="submission" date="2019-06" db="EMBL/GenBank/DDBJ databases">
        <authorList>
            <person name="Broberg M."/>
        </authorList>
    </citation>
    <scope>NUCLEOTIDE SEQUENCE [LARGE SCALE GENOMIC DNA]</scope>
</reference>
<dbReference type="EMBL" id="CABFNS010000852">
    <property type="protein sequence ID" value="VUC32948.1"/>
    <property type="molecule type" value="Genomic_DNA"/>
</dbReference>
<evidence type="ECO:0000256" key="3">
    <source>
        <dbReference type="ARBA" id="ARBA00022737"/>
    </source>
</evidence>
<dbReference type="CDD" id="cd12148">
    <property type="entry name" value="fungal_TF_MHR"/>
    <property type="match status" value="1"/>
</dbReference>
<name>A0ABY6UNM9_BIOOC</name>
<evidence type="ECO:0000313" key="10">
    <source>
        <dbReference type="EMBL" id="VUC32948.1"/>
    </source>
</evidence>
<keyword evidence="5" id="KW-0862">Zinc</keyword>
<feature type="region of interest" description="Disordered" evidence="8">
    <location>
        <begin position="105"/>
        <end position="228"/>
    </location>
</feature>
<protein>
    <recommendedName>
        <fullName evidence="9">C2H2-type domain-containing protein</fullName>
    </recommendedName>
</protein>
<evidence type="ECO:0000256" key="5">
    <source>
        <dbReference type="ARBA" id="ARBA00022833"/>
    </source>
</evidence>
<evidence type="ECO:0000256" key="4">
    <source>
        <dbReference type="ARBA" id="ARBA00022771"/>
    </source>
</evidence>
<keyword evidence="4 7" id="KW-0863">Zinc-finger</keyword>